<evidence type="ECO:0000256" key="3">
    <source>
        <dbReference type="ARBA" id="ARBA00022555"/>
    </source>
</evidence>
<dbReference type="Gene3D" id="3.40.50.300">
    <property type="entry name" value="P-loop containing nucleotide triphosphate hydrolases"/>
    <property type="match status" value="2"/>
</dbReference>
<dbReference type="CDD" id="cd03221">
    <property type="entry name" value="ABCF_EF-3"/>
    <property type="match status" value="2"/>
</dbReference>
<comment type="caution">
    <text evidence="14">The sequence shown here is derived from an EMBL/GenBank/DDBJ whole genome shotgun (WGS) entry which is preliminary data.</text>
</comment>
<comment type="subunit">
    <text evidence="12">Monomer. Probably contacts ribosomal proteins L1, L5, L33 and S7, the 16S and 23S rRNA and the P-site containing tRNA(fMet).</text>
</comment>
<dbReference type="PANTHER" id="PTHR43858">
    <property type="entry name" value="ENERGY-DEPENDENT TRANSLATIONAL THROTTLE PROTEIN ETTA"/>
    <property type="match status" value="1"/>
</dbReference>
<dbReference type="FunFam" id="3.40.50.300:FF:000183">
    <property type="entry name" value="ABC transporter ATP-binding protein yjjK"/>
    <property type="match status" value="1"/>
</dbReference>
<dbReference type="OrthoDB" id="9808609at2"/>
<evidence type="ECO:0000313" key="14">
    <source>
        <dbReference type="EMBL" id="ERL47630.1"/>
    </source>
</evidence>
<dbReference type="eggNOG" id="COG0488">
    <property type="taxonomic scope" value="Bacteria"/>
</dbReference>
<evidence type="ECO:0000256" key="12">
    <source>
        <dbReference type="HAMAP-Rule" id="MF_00847"/>
    </source>
</evidence>
<keyword evidence="15" id="KW-1185">Reference proteome</keyword>
<dbReference type="PROSITE" id="PS50893">
    <property type="entry name" value="ABC_TRANSPORTER_2"/>
    <property type="match status" value="2"/>
</dbReference>
<dbReference type="RefSeq" id="WP_021776647.1">
    <property type="nucleotide sequence ID" value="NZ_AWXE01000001.1"/>
</dbReference>
<evidence type="ECO:0000256" key="8">
    <source>
        <dbReference type="ARBA" id="ARBA00022840"/>
    </source>
</evidence>
<dbReference type="FunFam" id="3.40.50.300:FF:000011">
    <property type="entry name" value="Putative ABC transporter ATP-binding component"/>
    <property type="match status" value="1"/>
</dbReference>
<keyword evidence="3 12" id="KW-0820">tRNA-binding</keyword>
<dbReference type="InterPro" id="IPR027417">
    <property type="entry name" value="P-loop_NTPase"/>
</dbReference>
<reference evidence="14 15" key="1">
    <citation type="journal article" date="2014" name="FEMS Microbiol. Ecol.">
        <title>Genomic differentiation among two strains of the PS1 clade isolated from geographically separated marine habitats.</title>
        <authorList>
            <person name="Jimenez-Infante F."/>
            <person name="Ngugi D.K."/>
            <person name="Alam I."/>
            <person name="Rashid M."/>
            <person name="Baalawi W."/>
            <person name="Kamau A.A."/>
            <person name="Bajic V.B."/>
            <person name="Stingl U."/>
        </authorList>
    </citation>
    <scope>NUCLEOTIDE SEQUENCE [LARGE SCALE GENOMIC DNA]</scope>
    <source>
        <strain evidence="14 15">RS24</strain>
    </source>
</reference>
<dbReference type="NCBIfam" id="NF008775">
    <property type="entry name" value="PRK11819.1"/>
    <property type="match status" value="1"/>
</dbReference>
<dbReference type="GO" id="GO:0006412">
    <property type="term" value="P:translation"/>
    <property type="evidence" value="ECO:0007669"/>
    <property type="project" value="UniProtKB-KW"/>
</dbReference>
<dbReference type="Proteomes" id="UP000016762">
    <property type="component" value="Unassembled WGS sequence"/>
</dbReference>
<dbReference type="GO" id="GO:0019843">
    <property type="term" value="F:rRNA binding"/>
    <property type="evidence" value="ECO:0007669"/>
    <property type="project" value="UniProtKB-UniRule"/>
</dbReference>
<dbReference type="Pfam" id="PF00005">
    <property type="entry name" value="ABC_tran"/>
    <property type="match status" value="2"/>
</dbReference>
<evidence type="ECO:0000313" key="15">
    <source>
        <dbReference type="Proteomes" id="UP000016762"/>
    </source>
</evidence>
<accession>U2WVR1</accession>
<feature type="region of interest" description="PtIM" evidence="12">
    <location>
        <begin position="238"/>
        <end position="318"/>
    </location>
</feature>
<feature type="domain" description="ABC transporter" evidence="13">
    <location>
        <begin position="320"/>
        <end position="546"/>
    </location>
</feature>
<comment type="domain">
    <text evidence="12">The arm domain is inserted in the first ABC transporter domain. Probably contacts ribosomal protein L1.</text>
</comment>
<comment type="similarity">
    <text evidence="1 12">Belongs to the ABC transporter superfamily. ABCF family. Translational throttle EttA subfamily.</text>
</comment>
<dbReference type="InterPro" id="IPR032781">
    <property type="entry name" value="ABC_tran_Xtn"/>
</dbReference>
<keyword evidence="11 12" id="KW-0648">Protein biosynthesis</keyword>
<evidence type="ECO:0000256" key="9">
    <source>
        <dbReference type="ARBA" id="ARBA00022845"/>
    </source>
</evidence>
<dbReference type="GO" id="GO:0000049">
    <property type="term" value="F:tRNA binding"/>
    <property type="evidence" value="ECO:0007669"/>
    <property type="project" value="UniProtKB-UniRule"/>
</dbReference>
<keyword evidence="4 12" id="KW-0699">rRNA-binding</keyword>
<organism evidence="14 15">
    <name type="scientific">Candidatus Micropelagius thuwalensis</name>
    <dbReference type="NCBI Taxonomy" id="1397666"/>
    <lineage>
        <taxon>Bacteria</taxon>
        <taxon>Pseudomonadati</taxon>
        <taxon>Pseudomonadota</taxon>
        <taxon>Alphaproteobacteria</taxon>
        <taxon>PS1 clade</taxon>
        <taxon>Candidatus Micropelagius</taxon>
    </lineage>
</organism>
<comment type="caution">
    <text evidence="12">Lacks conserved residue(s) required for the propagation of feature annotation.</text>
</comment>
<comment type="function">
    <text evidence="12">A translation factor that gates the progression of the 70S ribosomal initiation complex (IC, containing tRNA(fMet) in the P-site) into the translation elongation cycle by using a mechanism sensitive to the ATP/ADP ratio. Binds to the 70S ribosome E-site where it modulates the state of the translating ribosome during subunit translocation. ATP hydrolysis probably frees it from the ribosome, which can enter the elongation phase.</text>
</comment>
<dbReference type="EC" id="3.6.1.-" evidence="12"/>
<dbReference type="PROSITE" id="PS00211">
    <property type="entry name" value="ABC_TRANSPORTER_1"/>
    <property type="match status" value="1"/>
</dbReference>
<evidence type="ECO:0000256" key="4">
    <source>
        <dbReference type="ARBA" id="ARBA00022730"/>
    </source>
</evidence>
<keyword evidence="10 12" id="KW-0694">RNA-binding</keyword>
<dbReference type="PATRIC" id="fig|1397666.3.peg.538"/>
<dbReference type="AlphaFoldDB" id="U2WVR1"/>
<dbReference type="InterPro" id="IPR017871">
    <property type="entry name" value="ABC_transporter-like_CS"/>
</dbReference>
<keyword evidence="7 12" id="KW-0378">Hydrolase</keyword>
<dbReference type="STRING" id="1397666.RS24_00600"/>
<evidence type="ECO:0000256" key="6">
    <source>
        <dbReference type="ARBA" id="ARBA00022741"/>
    </source>
</evidence>
<keyword evidence="8 12" id="KW-0067">ATP-binding</keyword>
<dbReference type="InterPro" id="IPR022374">
    <property type="entry name" value="EttA"/>
</dbReference>
<evidence type="ECO:0000256" key="7">
    <source>
        <dbReference type="ARBA" id="ARBA00022801"/>
    </source>
</evidence>
<dbReference type="EMBL" id="AWXE01000001">
    <property type="protein sequence ID" value="ERL47630.1"/>
    <property type="molecule type" value="Genomic_DNA"/>
</dbReference>
<dbReference type="GO" id="GO:0016887">
    <property type="term" value="F:ATP hydrolysis activity"/>
    <property type="evidence" value="ECO:0007669"/>
    <property type="project" value="UniProtKB-UniRule"/>
</dbReference>
<evidence type="ECO:0000256" key="5">
    <source>
        <dbReference type="ARBA" id="ARBA00022737"/>
    </source>
</evidence>
<dbReference type="InterPro" id="IPR003593">
    <property type="entry name" value="AAA+_ATPase"/>
</dbReference>
<dbReference type="HAMAP" id="MF_00847">
    <property type="entry name" value="EttA"/>
    <property type="match status" value="1"/>
</dbReference>
<keyword evidence="9 12" id="KW-0810">Translation regulation</keyword>
<evidence type="ECO:0000259" key="13">
    <source>
        <dbReference type="PROSITE" id="PS50893"/>
    </source>
</evidence>
<keyword evidence="2 12" id="KW-0963">Cytoplasm</keyword>
<dbReference type="Pfam" id="PF12848">
    <property type="entry name" value="ABC_tran_Xtn"/>
    <property type="match status" value="1"/>
</dbReference>
<dbReference type="NCBIfam" id="TIGR03719">
    <property type="entry name" value="ABC_ABC_ChvD"/>
    <property type="match status" value="1"/>
</dbReference>
<dbReference type="PANTHER" id="PTHR43858:SF1">
    <property type="entry name" value="ABC TRANSPORTER-RELATED PROTEIN"/>
    <property type="match status" value="1"/>
</dbReference>
<gene>
    <name evidence="12" type="primary">ettA</name>
    <name evidence="14" type="ORF">RS24_00600</name>
</gene>
<sequence length="551" mass="61239">MASYQYVYVMDQLSKTYPGGKQVLKDIRLSFFPGAKIGVVGVNGSGKSTLLKIMAGLDSEYSGEAWAAEGAKVGYLEQEPQLNPSKDVLGNVMEGVAEKLEKVERYNELAMNYSDETADEMASLQDELDSQNLWDLDSQVEQAMDALRCPPSDASVDNLSGGEKRRVALCKLLLSKPDMLLLDEPTNHLDAETVAWLQHYLSDYAGTVVLVTHDRYFLDQVTGWILELDRGSGFPYEGNYSSWLEQKHKRLEQEAREDASRQRTLSRELEWIQASPKARQAKSKARISAYEDLVNQKEREEVGRAQISIPAGPRLGGVVIEADNLTKGFDEKLLIDNLSFQLPPGGIVGVIGPNGAGKTTLFKMLTGVENPDDGNLKVGETVVMGYVDQSRDNLDDGKTVWEEISDGNDIIELGNGEVNSRAYVGAFNFRGGDQQKKVGLLSGGERNRVHLAKMLRSGANLLLLDEPTNDLDVETLRALEEGLEDFPGCAVIISHDRWFLDRLATHILAFEGDSHVEWFEGSYSDYEVDRKARLGTDAEVPKRIKYKQFSR</sequence>
<dbReference type="GO" id="GO:0005737">
    <property type="term" value="C:cytoplasm"/>
    <property type="evidence" value="ECO:0007669"/>
    <property type="project" value="UniProtKB-SubCell"/>
</dbReference>
<evidence type="ECO:0000256" key="2">
    <source>
        <dbReference type="ARBA" id="ARBA00022490"/>
    </source>
</evidence>
<feature type="binding site" evidence="12">
    <location>
        <begin position="352"/>
        <end position="359"/>
    </location>
    <ligand>
        <name>ATP</name>
        <dbReference type="ChEBI" id="CHEBI:30616"/>
        <label>2</label>
    </ligand>
</feature>
<dbReference type="GO" id="GO:0043022">
    <property type="term" value="F:ribosome binding"/>
    <property type="evidence" value="ECO:0007669"/>
    <property type="project" value="UniProtKB-UniRule"/>
</dbReference>
<evidence type="ECO:0000256" key="1">
    <source>
        <dbReference type="ARBA" id="ARBA00005868"/>
    </source>
</evidence>
<comment type="subcellular location">
    <subcellularLocation>
        <location evidence="12">Cytoplasm</location>
    </subcellularLocation>
    <text evidence="12">Associates with ribosomes and polysomes.</text>
</comment>
<dbReference type="GO" id="GO:0045900">
    <property type="term" value="P:negative regulation of translational elongation"/>
    <property type="evidence" value="ECO:0007669"/>
    <property type="project" value="UniProtKB-UniRule"/>
</dbReference>
<name>U2WVR1_9PROT</name>
<keyword evidence="5 12" id="KW-0677">Repeat</keyword>
<keyword evidence="6 12" id="KW-0547">Nucleotide-binding</keyword>
<comment type="domain">
    <text evidence="12">The P-site tRNA interaction motif (PtIM domain) probably interacts with the P-site tRNA(fMet) as well as the 23S rRNA.</text>
</comment>
<proteinExistence type="inferred from homology"/>
<feature type="domain" description="ABC transporter" evidence="13">
    <location>
        <begin position="8"/>
        <end position="255"/>
    </location>
</feature>
<dbReference type="InterPro" id="IPR003439">
    <property type="entry name" value="ABC_transporter-like_ATP-bd"/>
</dbReference>
<protein>
    <recommendedName>
        <fullName evidence="12">Energy-dependent translational throttle protein EttA</fullName>
        <ecNumber evidence="12">3.6.1.-</ecNumber>
    </recommendedName>
    <alternativeName>
        <fullName evidence="12">Translational regulatory factor EttA</fullName>
    </alternativeName>
</protein>
<comment type="catalytic activity">
    <reaction evidence="12">
        <text>ATP + H2O = ADP + phosphate + H(+)</text>
        <dbReference type="Rhea" id="RHEA:13065"/>
        <dbReference type="ChEBI" id="CHEBI:15377"/>
        <dbReference type="ChEBI" id="CHEBI:15378"/>
        <dbReference type="ChEBI" id="CHEBI:30616"/>
        <dbReference type="ChEBI" id="CHEBI:43474"/>
        <dbReference type="ChEBI" id="CHEBI:456216"/>
    </reaction>
</comment>
<dbReference type="GO" id="GO:0005524">
    <property type="term" value="F:ATP binding"/>
    <property type="evidence" value="ECO:0007669"/>
    <property type="project" value="UniProtKB-UniRule"/>
</dbReference>
<dbReference type="SMART" id="SM00382">
    <property type="entry name" value="AAA"/>
    <property type="match status" value="2"/>
</dbReference>
<dbReference type="SUPFAM" id="SSF52540">
    <property type="entry name" value="P-loop containing nucleoside triphosphate hydrolases"/>
    <property type="match status" value="2"/>
</dbReference>
<evidence type="ECO:0000256" key="10">
    <source>
        <dbReference type="ARBA" id="ARBA00022884"/>
    </source>
</evidence>
<evidence type="ECO:0000256" key="11">
    <source>
        <dbReference type="ARBA" id="ARBA00022917"/>
    </source>
</evidence>